<accession>A0ABT1XML6</accession>
<sequence>MKANPLPCVVFSDYPIKMMAYQRFLSGLGELSIHAFREIAAEELGDVTKAKVVVCDMNIMVEFEPEALEKLENLFPNANILFLEEDHQDMLVRFSNQRDICRLGKLAEICVIHSTLKELLIQSSRPKKKTPRSKGERVEQM</sequence>
<dbReference type="EMBL" id="JANKHG010000026">
    <property type="protein sequence ID" value="MCR2747512.1"/>
    <property type="molecule type" value="Genomic_DNA"/>
</dbReference>
<reference evidence="1" key="1">
    <citation type="submission" date="2022-07" db="EMBL/GenBank/DDBJ databases">
        <authorList>
            <person name="Xamxidin M."/>
        </authorList>
    </citation>
    <scope>NUCLEOTIDE SEQUENCE</scope>
    <source>
        <strain evidence="1">YS8-69</strain>
    </source>
</reference>
<comment type="caution">
    <text evidence="1">The sequence shown here is derived from an EMBL/GenBank/DDBJ whole genome shotgun (WGS) entry which is preliminary data.</text>
</comment>
<keyword evidence="2" id="KW-1185">Reference proteome</keyword>
<proteinExistence type="predicted"/>
<protein>
    <submittedName>
        <fullName evidence="1">Uncharacterized protein</fullName>
    </submittedName>
</protein>
<dbReference type="RefSeq" id="WP_257512735.1">
    <property type="nucleotide sequence ID" value="NZ_JANKHG010000026.1"/>
</dbReference>
<organism evidence="1 2">
    <name type="scientific">Limnobacter parvus</name>
    <dbReference type="NCBI Taxonomy" id="2939690"/>
    <lineage>
        <taxon>Bacteria</taxon>
        <taxon>Pseudomonadati</taxon>
        <taxon>Pseudomonadota</taxon>
        <taxon>Betaproteobacteria</taxon>
        <taxon>Burkholderiales</taxon>
        <taxon>Burkholderiaceae</taxon>
        <taxon>Limnobacter</taxon>
    </lineage>
</organism>
<evidence type="ECO:0000313" key="1">
    <source>
        <dbReference type="EMBL" id="MCR2747512.1"/>
    </source>
</evidence>
<dbReference type="Proteomes" id="UP001165267">
    <property type="component" value="Unassembled WGS sequence"/>
</dbReference>
<gene>
    <name evidence="1" type="ORF">NSP04_12725</name>
</gene>
<name>A0ABT1XML6_9BURK</name>
<evidence type="ECO:0000313" key="2">
    <source>
        <dbReference type="Proteomes" id="UP001165267"/>
    </source>
</evidence>